<evidence type="ECO:0000313" key="1">
    <source>
        <dbReference type="EMBL" id="QHU21883.1"/>
    </source>
</evidence>
<proteinExistence type="predicted"/>
<reference evidence="1" key="1">
    <citation type="journal article" date="2020" name="Nature">
        <title>Giant virus diversity and host interactions through global metagenomics.</title>
        <authorList>
            <person name="Schulz F."/>
            <person name="Roux S."/>
            <person name="Paez-Espino D."/>
            <person name="Jungbluth S."/>
            <person name="Walsh D.A."/>
            <person name="Denef V.J."/>
            <person name="McMahon K.D."/>
            <person name="Konstantinidis K.T."/>
            <person name="Eloe-Fadrosh E.A."/>
            <person name="Kyrpides N.C."/>
            <person name="Woyke T."/>
        </authorList>
    </citation>
    <scope>NUCLEOTIDE SEQUENCE</scope>
    <source>
        <strain evidence="1">GVMAG-S-3300013286-35</strain>
    </source>
</reference>
<dbReference type="EMBL" id="MN740993">
    <property type="protein sequence ID" value="QHU21883.1"/>
    <property type="molecule type" value="Genomic_DNA"/>
</dbReference>
<organism evidence="1">
    <name type="scientific">viral metagenome</name>
    <dbReference type="NCBI Taxonomy" id="1070528"/>
    <lineage>
        <taxon>unclassified sequences</taxon>
        <taxon>metagenomes</taxon>
        <taxon>organismal metagenomes</taxon>
    </lineage>
</organism>
<sequence length="142" mass="16706">MPWLRIPCITKIYNIDFVVLLDKVITCNVNVFNSFALVQNGKNCVNLGPDSLWNFFGVIRIHIGETHIVYVIHCNFIAVCEFLHFMNFRYERIFGSNLMQFNFKIYFRLRPFRCKQDGLFEHLVCYTIEPIESILDGSNLSI</sequence>
<accession>A0A6C0KXA4</accession>
<protein>
    <submittedName>
        <fullName evidence="1">Uncharacterized protein</fullName>
    </submittedName>
</protein>
<dbReference type="AlphaFoldDB" id="A0A6C0KXA4"/>
<name>A0A6C0KXA4_9ZZZZ</name>